<protein>
    <submittedName>
        <fullName evidence="1">Uncharacterized protein</fullName>
    </submittedName>
</protein>
<sequence>MATVQMLPNQRSKICAVFGDNCSHICVKCNRAMHFNEVQKRKNKDRVVDDSITCFVRWHDTSFFGLAKEDWELRGIESTREIGAFLPNKLERITQKQWLTSAMTH</sequence>
<dbReference type="EMBL" id="CAICTM010000039">
    <property type="protein sequence ID" value="CAB9498492.1"/>
    <property type="molecule type" value="Genomic_DNA"/>
</dbReference>
<accession>A0A9N8H3H6</accession>
<evidence type="ECO:0000313" key="1">
    <source>
        <dbReference type="EMBL" id="CAB9498492.1"/>
    </source>
</evidence>
<keyword evidence="2" id="KW-1185">Reference proteome</keyword>
<organism evidence="1 2">
    <name type="scientific">Seminavis robusta</name>
    <dbReference type="NCBI Taxonomy" id="568900"/>
    <lineage>
        <taxon>Eukaryota</taxon>
        <taxon>Sar</taxon>
        <taxon>Stramenopiles</taxon>
        <taxon>Ochrophyta</taxon>
        <taxon>Bacillariophyta</taxon>
        <taxon>Bacillariophyceae</taxon>
        <taxon>Bacillariophycidae</taxon>
        <taxon>Naviculales</taxon>
        <taxon>Naviculaceae</taxon>
        <taxon>Seminavis</taxon>
    </lineage>
</organism>
<comment type="caution">
    <text evidence="1">The sequence shown here is derived from an EMBL/GenBank/DDBJ whole genome shotgun (WGS) entry which is preliminary data.</text>
</comment>
<evidence type="ECO:0000313" key="2">
    <source>
        <dbReference type="Proteomes" id="UP001153069"/>
    </source>
</evidence>
<gene>
    <name evidence="1" type="ORF">SEMRO_39_G024211.1</name>
</gene>
<dbReference type="AlphaFoldDB" id="A0A9N8H3H6"/>
<reference evidence="1" key="1">
    <citation type="submission" date="2020-06" db="EMBL/GenBank/DDBJ databases">
        <authorList>
            <consortium name="Plant Systems Biology data submission"/>
        </authorList>
    </citation>
    <scope>NUCLEOTIDE SEQUENCE</scope>
    <source>
        <strain evidence="1">D6</strain>
    </source>
</reference>
<dbReference type="Proteomes" id="UP001153069">
    <property type="component" value="Unassembled WGS sequence"/>
</dbReference>
<name>A0A9N8H3H6_9STRA</name>
<proteinExistence type="predicted"/>